<dbReference type="RefSeq" id="WP_353901407.1">
    <property type="nucleotide sequence ID" value="NZ_CP158970.1"/>
</dbReference>
<keyword evidence="2 5" id="KW-0808">Transferase</keyword>
<dbReference type="GO" id="GO:0032259">
    <property type="term" value="P:methylation"/>
    <property type="evidence" value="ECO:0007669"/>
    <property type="project" value="UniProtKB-KW"/>
</dbReference>
<evidence type="ECO:0000313" key="6">
    <source>
        <dbReference type="Proteomes" id="UP001596207"/>
    </source>
</evidence>
<dbReference type="PANTHER" id="PTHR43464:SF19">
    <property type="entry name" value="UBIQUINONE BIOSYNTHESIS O-METHYLTRANSFERASE, MITOCHONDRIAL"/>
    <property type="match status" value="1"/>
</dbReference>
<evidence type="ECO:0000256" key="1">
    <source>
        <dbReference type="ARBA" id="ARBA00022603"/>
    </source>
</evidence>
<sequence>MGNAIENALFDERLAQFQQWQKTPWGRLRYSVVEANVARHLGDRPMRVLDVAGGNGRDAVPIAARGHHVTVLDSAPVSLAMAQRLAADEGVAERIEIREGDAHDVPELFAGQEFDLLLCHNLLQYVADPAVVIRGLVKVLKPGGSLSVVGPNAYAVPLEAAVRELDLDAALRAVTARTKQVPVYGRDVAVLTADQIGADLRDSGLEIVGHYGVINVCNVIADNDVKSDPEFFARLEKLELALADRMPYPLTARNFHLVGQRPG</sequence>
<protein>
    <submittedName>
        <fullName evidence="5">Class I SAM-dependent methyltransferase</fullName>
        <ecNumber evidence="5">2.1.1.222</ecNumber>
        <ecNumber evidence="5">2.1.1.64</ecNumber>
    </submittedName>
</protein>
<evidence type="ECO:0000259" key="4">
    <source>
        <dbReference type="Pfam" id="PF13847"/>
    </source>
</evidence>
<accession>A0ABW1HWM3</accession>
<evidence type="ECO:0000256" key="2">
    <source>
        <dbReference type="ARBA" id="ARBA00022679"/>
    </source>
</evidence>
<gene>
    <name evidence="5" type="ORF">ACFPZ4_23855</name>
</gene>
<name>A0ABW1HWM3_9ACTN</name>
<dbReference type="InterPro" id="IPR029063">
    <property type="entry name" value="SAM-dependent_MTases_sf"/>
</dbReference>
<reference evidence="6" key="1">
    <citation type="journal article" date="2019" name="Int. J. Syst. Evol. Microbiol.">
        <title>The Global Catalogue of Microorganisms (GCM) 10K type strain sequencing project: providing services to taxonomists for standard genome sequencing and annotation.</title>
        <authorList>
            <consortium name="The Broad Institute Genomics Platform"/>
            <consortium name="The Broad Institute Genome Sequencing Center for Infectious Disease"/>
            <person name="Wu L."/>
            <person name="Ma J."/>
        </authorList>
    </citation>
    <scope>NUCLEOTIDE SEQUENCE [LARGE SCALE GENOMIC DNA]</scope>
    <source>
        <strain evidence="6">CGMCC 4.7173</strain>
    </source>
</reference>
<dbReference type="SUPFAM" id="SSF53335">
    <property type="entry name" value="S-adenosyl-L-methionine-dependent methyltransferases"/>
    <property type="match status" value="1"/>
</dbReference>
<organism evidence="5 6">
    <name type="scientific">Micromonospora harpali</name>
    <dbReference type="NCBI Taxonomy" id="1490225"/>
    <lineage>
        <taxon>Bacteria</taxon>
        <taxon>Bacillati</taxon>
        <taxon>Actinomycetota</taxon>
        <taxon>Actinomycetes</taxon>
        <taxon>Micromonosporales</taxon>
        <taxon>Micromonosporaceae</taxon>
        <taxon>Micromonospora</taxon>
    </lineage>
</organism>
<proteinExistence type="predicted"/>
<keyword evidence="1 5" id="KW-0489">Methyltransferase</keyword>
<keyword evidence="6" id="KW-1185">Reference proteome</keyword>
<evidence type="ECO:0000313" key="5">
    <source>
        <dbReference type="EMBL" id="MFC5944494.1"/>
    </source>
</evidence>
<dbReference type="EC" id="2.1.1.222" evidence="5"/>
<dbReference type="GO" id="GO:0061542">
    <property type="term" value="F:3-demethylubiquinol 3-O-methyltransferase activity"/>
    <property type="evidence" value="ECO:0007669"/>
    <property type="project" value="UniProtKB-EC"/>
</dbReference>
<dbReference type="Pfam" id="PF13847">
    <property type="entry name" value="Methyltransf_31"/>
    <property type="match status" value="1"/>
</dbReference>
<dbReference type="GO" id="GO:0102208">
    <property type="term" value="F:2-polyprenyl-6-hydroxyphenol methylase activity"/>
    <property type="evidence" value="ECO:0007669"/>
    <property type="project" value="UniProtKB-EC"/>
</dbReference>
<dbReference type="EC" id="2.1.1.64" evidence="5"/>
<comment type="caution">
    <text evidence="5">The sequence shown here is derived from an EMBL/GenBank/DDBJ whole genome shotgun (WGS) entry which is preliminary data.</text>
</comment>
<dbReference type="Gene3D" id="3.40.50.150">
    <property type="entry name" value="Vaccinia Virus protein VP39"/>
    <property type="match status" value="1"/>
</dbReference>
<dbReference type="PANTHER" id="PTHR43464">
    <property type="entry name" value="METHYLTRANSFERASE"/>
    <property type="match status" value="1"/>
</dbReference>
<dbReference type="InterPro" id="IPR025714">
    <property type="entry name" value="Methyltranfer_dom"/>
</dbReference>
<dbReference type="CDD" id="cd02440">
    <property type="entry name" value="AdoMet_MTases"/>
    <property type="match status" value="1"/>
</dbReference>
<feature type="domain" description="Methyltransferase" evidence="4">
    <location>
        <begin position="46"/>
        <end position="157"/>
    </location>
</feature>
<dbReference type="EMBL" id="JBHSQQ010000193">
    <property type="protein sequence ID" value="MFC5944494.1"/>
    <property type="molecule type" value="Genomic_DNA"/>
</dbReference>
<dbReference type="Proteomes" id="UP001596207">
    <property type="component" value="Unassembled WGS sequence"/>
</dbReference>
<evidence type="ECO:0000256" key="3">
    <source>
        <dbReference type="ARBA" id="ARBA00022691"/>
    </source>
</evidence>
<keyword evidence="3" id="KW-0949">S-adenosyl-L-methionine</keyword>